<dbReference type="Gene3D" id="3.40.430.10">
    <property type="entry name" value="Dihydrofolate Reductase, subunit A"/>
    <property type="match status" value="1"/>
</dbReference>
<dbReference type="AlphaFoldDB" id="Q7VHX4"/>
<sequence length="348" mass="39015">MFLNSSDELFLHYCCSLAWESQTLALPNPSVGALVVDKYGQILSQAVHKVAGSPHAEVLAIQAAYHTLSGDDEIVKLHKSKDIHTYLLAHHNGLFKECTLYVSLEPCNHYGKTPPCSQLLSSLGFSRVCIATNDTHALAAGGANYLSQVGINVCYIQSPTLQHLATHLLMPFEILRKNGRFALFKLALRLDGSYTQGRISSDISRQFTHNQRSVCDWICVSGNTLRNDNPQLNARYATLPYNNTHLPQVGIISRTLHRFDEIESSNIALSKNRVHFINDLSHFESLQGFVIVEGGWDLLHSLKEFIDMILIHQAFACDKGECLTHTLKTHFKLLHTMRLGEDMALWLH</sequence>
<dbReference type="Pfam" id="PF00383">
    <property type="entry name" value="dCMP_cyt_deam_1"/>
    <property type="match status" value="1"/>
</dbReference>
<keyword evidence="4" id="KW-1185">Reference proteome</keyword>
<dbReference type="PANTHER" id="PTHR11079">
    <property type="entry name" value="CYTOSINE DEAMINASE FAMILY MEMBER"/>
    <property type="match status" value="1"/>
</dbReference>
<dbReference type="HOGENOM" id="CLU_036590_3_0_7"/>
<feature type="domain" description="CMP/dCMP-type deaminase" evidence="2">
    <location>
        <begin position="5"/>
        <end position="145"/>
    </location>
</feature>
<comment type="pathway">
    <text evidence="1">Cofactor biosynthesis; riboflavin biosynthesis.</text>
</comment>
<reference evidence="3 4" key="1">
    <citation type="journal article" date="2003" name="Proc. Natl. Acad. Sci. U.S.A.">
        <title>The complete genome sequence of the carcinogenic bacterium Helicobacter hepaticus.</title>
        <authorList>
            <person name="Suerbaum S."/>
            <person name="Josenhans C."/>
            <person name="Sterzenbach T."/>
            <person name="Drescher B."/>
            <person name="Brandt P."/>
            <person name="Bell M."/>
            <person name="Droege M."/>
            <person name="Fartmann B."/>
            <person name="Fischer H.-P."/>
            <person name="Ge Z."/>
            <person name="Hoerster A."/>
            <person name="Holland R."/>
            <person name="Klein K."/>
            <person name="Koenig J."/>
            <person name="Macko L."/>
            <person name="Mendz G.L."/>
            <person name="Nyakatura G."/>
            <person name="Schauer D.B."/>
            <person name="Shen Z."/>
            <person name="Weber J."/>
            <person name="Frosch M."/>
            <person name="Fox J.G."/>
        </authorList>
    </citation>
    <scope>NUCLEOTIDE SEQUENCE [LARGE SCALE GENOMIC DNA]</scope>
    <source>
        <strain evidence="4">ATCC 51449 / 3B1</strain>
    </source>
</reference>
<dbReference type="InterPro" id="IPR024072">
    <property type="entry name" value="DHFR-like_dom_sf"/>
</dbReference>
<dbReference type="GO" id="GO:0008835">
    <property type="term" value="F:diaminohydroxyphosphoribosylaminopyrimidine deaminase activity"/>
    <property type="evidence" value="ECO:0007669"/>
    <property type="project" value="InterPro"/>
</dbReference>
<proteinExistence type="predicted"/>
<dbReference type="eggNOG" id="COG0117">
    <property type="taxonomic scope" value="Bacteria"/>
</dbReference>
<dbReference type="CDD" id="cd01284">
    <property type="entry name" value="Riboflavin_deaminase-reductase"/>
    <property type="match status" value="1"/>
</dbReference>
<evidence type="ECO:0000313" key="4">
    <source>
        <dbReference type="Proteomes" id="UP000002495"/>
    </source>
</evidence>
<dbReference type="InterPro" id="IPR002125">
    <property type="entry name" value="CMP_dCMP_dom"/>
</dbReference>
<dbReference type="InterPro" id="IPR016193">
    <property type="entry name" value="Cytidine_deaminase-like"/>
</dbReference>
<organism evidence="3 4">
    <name type="scientific">Helicobacter hepaticus (strain ATCC 51449 / 3B1)</name>
    <dbReference type="NCBI Taxonomy" id="235279"/>
    <lineage>
        <taxon>Bacteria</taxon>
        <taxon>Pseudomonadati</taxon>
        <taxon>Campylobacterota</taxon>
        <taxon>Epsilonproteobacteria</taxon>
        <taxon>Campylobacterales</taxon>
        <taxon>Helicobacteraceae</taxon>
        <taxon>Helicobacter</taxon>
    </lineage>
</organism>
<dbReference type="Gene3D" id="3.40.140.10">
    <property type="entry name" value="Cytidine Deaminase, domain 2"/>
    <property type="match status" value="1"/>
</dbReference>
<evidence type="ECO:0000256" key="1">
    <source>
        <dbReference type="ARBA" id="ARBA00005104"/>
    </source>
</evidence>
<dbReference type="eggNOG" id="COG1985">
    <property type="taxonomic scope" value="Bacteria"/>
</dbReference>
<evidence type="ECO:0000259" key="2">
    <source>
        <dbReference type="PROSITE" id="PS51747"/>
    </source>
</evidence>
<dbReference type="EMBL" id="AE017125">
    <property type="protein sequence ID" value="AAP77435.1"/>
    <property type="molecule type" value="Genomic_DNA"/>
</dbReference>
<dbReference type="SUPFAM" id="SSF53597">
    <property type="entry name" value="Dihydrofolate reductase-like"/>
    <property type="match status" value="1"/>
</dbReference>
<dbReference type="GO" id="GO:0009231">
    <property type="term" value="P:riboflavin biosynthetic process"/>
    <property type="evidence" value="ECO:0007669"/>
    <property type="project" value="UniProtKB-UniPathway"/>
</dbReference>
<name>Q7VHX4_HELHP</name>
<dbReference type="Proteomes" id="UP000002495">
    <property type="component" value="Chromosome"/>
</dbReference>
<dbReference type="NCBIfam" id="TIGR00326">
    <property type="entry name" value="eubact_ribD"/>
    <property type="match status" value="1"/>
</dbReference>
<dbReference type="InterPro" id="IPR004794">
    <property type="entry name" value="Eubact_RibD"/>
</dbReference>
<dbReference type="PROSITE" id="PS51747">
    <property type="entry name" value="CYT_DCMP_DEAMINASES_2"/>
    <property type="match status" value="1"/>
</dbReference>
<protein>
    <submittedName>
        <fullName evidence="3">Riboflavin biosynthesis protein RibD</fullName>
    </submittedName>
</protein>
<dbReference type="KEGG" id="hhe:HH_0838"/>
<dbReference type="STRING" id="235279.HH_0838"/>
<evidence type="ECO:0000313" key="3">
    <source>
        <dbReference type="EMBL" id="AAP77435.1"/>
    </source>
</evidence>
<dbReference type="PANTHER" id="PTHR11079:SF162">
    <property type="entry name" value="RIBOFLAVIN BIOSYNTHESIS PROTEIN PYRD, CHLOROPLASTIC"/>
    <property type="match status" value="1"/>
</dbReference>
<accession>Q7VHX4</accession>
<dbReference type="UniPathway" id="UPA00275"/>
<gene>
    <name evidence="3" type="primary">ribD</name>
    <name evidence="3" type="ordered locus">HH_0838</name>
</gene>
<dbReference type="SUPFAM" id="SSF53927">
    <property type="entry name" value="Cytidine deaminase-like"/>
    <property type="match status" value="1"/>
</dbReference>